<dbReference type="GO" id="GO:1990904">
    <property type="term" value="C:ribonucleoprotein complex"/>
    <property type="evidence" value="ECO:0007669"/>
    <property type="project" value="TreeGrafter"/>
</dbReference>
<dbReference type="Pfam" id="PF00679">
    <property type="entry name" value="EFG_C"/>
    <property type="match status" value="1"/>
</dbReference>
<dbReference type="NCBIfam" id="TIGR00231">
    <property type="entry name" value="small_GTP"/>
    <property type="match status" value="1"/>
</dbReference>
<dbReference type="CDD" id="cd16263">
    <property type="entry name" value="BipA_III"/>
    <property type="match status" value="1"/>
</dbReference>
<dbReference type="InterPro" id="IPR000795">
    <property type="entry name" value="T_Tr_GTP-bd_dom"/>
</dbReference>
<organism evidence="5 6">
    <name type="scientific">Candidatus Roizmanbacteria bacterium RIFCSPHIGHO2_12_FULL_42_10</name>
    <dbReference type="NCBI Taxonomy" id="1802053"/>
    <lineage>
        <taxon>Bacteria</taxon>
        <taxon>Candidatus Roizmaniibacteriota</taxon>
    </lineage>
</organism>
<evidence type="ECO:0000313" key="6">
    <source>
        <dbReference type="Proteomes" id="UP000178076"/>
    </source>
</evidence>
<evidence type="ECO:0000256" key="2">
    <source>
        <dbReference type="ARBA" id="ARBA00023134"/>
    </source>
</evidence>
<dbReference type="AlphaFoldDB" id="A0A1F7I507"/>
<dbReference type="InterPro" id="IPR004161">
    <property type="entry name" value="EFTu-like_2"/>
</dbReference>
<dbReference type="SUPFAM" id="SSF52540">
    <property type="entry name" value="P-loop containing nucleoside triphosphate hydrolases"/>
    <property type="match status" value="1"/>
</dbReference>
<dbReference type="PROSITE" id="PS00301">
    <property type="entry name" value="G_TR_1"/>
    <property type="match status" value="1"/>
</dbReference>
<evidence type="ECO:0000313" key="5">
    <source>
        <dbReference type="EMBL" id="OGK38448.1"/>
    </source>
</evidence>
<protein>
    <recommendedName>
        <fullName evidence="3">50S ribosomal subunit assembly factor BipA</fullName>
    </recommendedName>
</protein>
<dbReference type="PANTHER" id="PTHR42908">
    <property type="entry name" value="TRANSLATION ELONGATION FACTOR-RELATED"/>
    <property type="match status" value="1"/>
</dbReference>
<dbReference type="Pfam" id="PF00009">
    <property type="entry name" value="GTP_EFTU"/>
    <property type="match status" value="1"/>
</dbReference>
<dbReference type="GO" id="GO:0003924">
    <property type="term" value="F:GTPase activity"/>
    <property type="evidence" value="ECO:0007669"/>
    <property type="project" value="InterPro"/>
</dbReference>
<evidence type="ECO:0000256" key="3">
    <source>
        <dbReference type="ARBA" id="ARBA00035722"/>
    </source>
</evidence>
<dbReference type="Gene3D" id="3.30.70.240">
    <property type="match status" value="1"/>
</dbReference>
<keyword evidence="2" id="KW-0342">GTP-binding</keyword>
<dbReference type="InterPro" id="IPR035651">
    <property type="entry name" value="BipA_V"/>
</dbReference>
<dbReference type="Gene3D" id="2.40.30.10">
    <property type="entry name" value="Translation factors"/>
    <property type="match status" value="1"/>
</dbReference>
<dbReference type="Pfam" id="PF21018">
    <property type="entry name" value="BipA_C"/>
    <property type="match status" value="1"/>
</dbReference>
<dbReference type="InterPro" id="IPR048876">
    <property type="entry name" value="BipA_C"/>
</dbReference>
<dbReference type="InterPro" id="IPR027417">
    <property type="entry name" value="P-loop_NTPase"/>
</dbReference>
<feature type="domain" description="Tr-type G" evidence="4">
    <location>
        <begin position="1"/>
        <end position="203"/>
    </location>
</feature>
<dbReference type="PANTHER" id="PTHR42908:SF8">
    <property type="entry name" value="TR-TYPE G DOMAIN-CONTAINING PROTEIN"/>
    <property type="match status" value="1"/>
</dbReference>
<dbReference type="CDD" id="cd03710">
    <property type="entry name" value="BipA_TypA_C"/>
    <property type="match status" value="1"/>
</dbReference>
<dbReference type="InterPro" id="IPR006298">
    <property type="entry name" value="BipA"/>
</dbReference>
<dbReference type="InterPro" id="IPR031157">
    <property type="entry name" value="G_TR_CS"/>
</dbReference>
<dbReference type="InterPro" id="IPR047041">
    <property type="entry name" value="BipA_GTP-bd_dom"/>
</dbReference>
<dbReference type="Pfam" id="PF14492">
    <property type="entry name" value="EFG_III"/>
    <property type="match status" value="1"/>
</dbReference>
<dbReference type="EMBL" id="MGAD01000019">
    <property type="protein sequence ID" value="OGK38448.1"/>
    <property type="molecule type" value="Genomic_DNA"/>
</dbReference>
<comment type="caution">
    <text evidence="5">The sequence shown here is derived from an EMBL/GenBank/DDBJ whole genome shotgun (WGS) entry which is preliminary data.</text>
</comment>
<dbReference type="CDD" id="cd03691">
    <property type="entry name" value="BipA_TypA_II"/>
    <property type="match status" value="1"/>
</dbReference>
<dbReference type="SMART" id="SM00838">
    <property type="entry name" value="EFG_C"/>
    <property type="match status" value="1"/>
</dbReference>
<dbReference type="CDD" id="cd01891">
    <property type="entry name" value="TypA_BipA"/>
    <property type="match status" value="1"/>
</dbReference>
<name>A0A1F7I507_9BACT</name>
<dbReference type="Proteomes" id="UP000178076">
    <property type="component" value="Unassembled WGS sequence"/>
</dbReference>
<sequence>MNIYNIAIIAHVDHGKTTFVDGILKQSHVFRDNQREMQQELLMDSNDLEREKGITILAKNTSVMYKGNKINIIDTPGHADFGSEVERIMNMAGGALLLVDAAEGPLPQTRFVLKKALEAKLKIILFINKIDKKDARPIEVEREVENLFLDLVEHDDALHFTTLYGVGRDGKIFTELPEKYSSDAPGDLQPFFETVVAEVPNSHIDEGRPFQMLISTLDFDPYVGRLCVGKITRGILRKGMKIALVDEKGLRGTFTATKLFVSSGLEKVEVNEAAAGDIAALAGIPELTIGQTVTDPGTPEALPPINVEEPTIKIKIGPNTSPFAGREGTFVTSRQIQERLMKELETNLGLRIQDDTESNGFIVSGRGELHLAVLIETMRREGYEMEVSKPQVIIKEIDGRKCEPFEEVTIDVAVEHMGAVAEELGRRKGTMVNMHPNADNTMRLIYKISSRNLIGIRSILLTATRGTAVMSTFFLGYEPMGSSVGSTRNGALTSSQAGDTLTYGLLNAESRGMLFYGPGVKVYEGMVVGLSSQDRDIEVNVCRAKKLTNNRSSGEGVKSALEPPMVLSLEQYLDVIGDDELLEVTPKSLRLRKMYLTQNERRVMQRRSGPIA</sequence>
<dbReference type="Pfam" id="PF03144">
    <property type="entry name" value="GTP_EFTU_D2"/>
    <property type="match status" value="1"/>
</dbReference>
<dbReference type="Gene3D" id="2.40.50.250">
    <property type="entry name" value="bipa protein"/>
    <property type="match status" value="1"/>
</dbReference>
<dbReference type="FunFam" id="3.30.70.870:FF:000003">
    <property type="entry name" value="GTP-binding protein TypA"/>
    <property type="match status" value="1"/>
</dbReference>
<accession>A0A1F7I507</accession>
<dbReference type="FunFam" id="3.30.70.240:FF:000002">
    <property type="entry name" value="GTP-binding protein TypA"/>
    <property type="match status" value="1"/>
</dbReference>
<evidence type="ECO:0000259" key="4">
    <source>
        <dbReference type="PROSITE" id="PS51722"/>
    </source>
</evidence>
<dbReference type="NCBIfam" id="TIGR01394">
    <property type="entry name" value="TypA_BipA"/>
    <property type="match status" value="1"/>
</dbReference>
<dbReference type="InterPro" id="IPR000640">
    <property type="entry name" value="EFG_V-like"/>
</dbReference>
<dbReference type="InterPro" id="IPR041095">
    <property type="entry name" value="EFG_II"/>
</dbReference>
<dbReference type="GO" id="GO:0005829">
    <property type="term" value="C:cytosol"/>
    <property type="evidence" value="ECO:0007669"/>
    <property type="project" value="TreeGrafter"/>
</dbReference>
<dbReference type="GO" id="GO:0005525">
    <property type="term" value="F:GTP binding"/>
    <property type="evidence" value="ECO:0007669"/>
    <property type="project" value="UniProtKB-KW"/>
</dbReference>
<keyword evidence="1" id="KW-0547">Nucleotide-binding</keyword>
<dbReference type="InterPro" id="IPR005225">
    <property type="entry name" value="Small_GTP-bd"/>
</dbReference>
<reference evidence="5 6" key="1">
    <citation type="journal article" date="2016" name="Nat. Commun.">
        <title>Thousands of microbial genomes shed light on interconnected biogeochemical processes in an aquifer system.</title>
        <authorList>
            <person name="Anantharaman K."/>
            <person name="Brown C.T."/>
            <person name="Hug L.A."/>
            <person name="Sharon I."/>
            <person name="Castelle C.J."/>
            <person name="Probst A.J."/>
            <person name="Thomas B.C."/>
            <person name="Singh A."/>
            <person name="Wilkins M.J."/>
            <person name="Karaoz U."/>
            <person name="Brodie E.L."/>
            <person name="Williams K.H."/>
            <person name="Hubbard S.S."/>
            <person name="Banfield J.F."/>
        </authorList>
    </citation>
    <scope>NUCLEOTIDE SEQUENCE [LARGE SCALE GENOMIC DNA]</scope>
</reference>
<evidence type="ECO:0000256" key="1">
    <source>
        <dbReference type="ARBA" id="ARBA00022741"/>
    </source>
</evidence>
<gene>
    <name evidence="5" type="ORF">A3F32_00590</name>
</gene>
<dbReference type="InterPro" id="IPR035647">
    <property type="entry name" value="EFG_III/V"/>
</dbReference>
<proteinExistence type="predicted"/>
<dbReference type="SUPFAM" id="SSF50447">
    <property type="entry name" value="Translation proteins"/>
    <property type="match status" value="1"/>
</dbReference>
<dbReference type="PRINTS" id="PR00315">
    <property type="entry name" value="ELONGATNFCT"/>
</dbReference>
<dbReference type="PROSITE" id="PS51722">
    <property type="entry name" value="G_TR_2"/>
    <property type="match status" value="1"/>
</dbReference>
<dbReference type="InterPro" id="IPR009000">
    <property type="entry name" value="Transl_B-barrel_sf"/>
</dbReference>
<dbReference type="InterPro" id="IPR042116">
    <property type="entry name" value="TypA/BipA_C"/>
</dbReference>
<dbReference type="Gene3D" id="3.30.70.870">
    <property type="entry name" value="Elongation Factor G (Translational Gtpase), domain 3"/>
    <property type="match status" value="1"/>
</dbReference>
<dbReference type="SUPFAM" id="SSF54980">
    <property type="entry name" value="EF-G C-terminal domain-like"/>
    <property type="match status" value="2"/>
</dbReference>
<dbReference type="InterPro" id="IPR047043">
    <property type="entry name" value="BipA_III"/>
</dbReference>
<dbReference type="Gene3D" id="3.40.50.300">
    <property type="entry name" value="P-loop containing nucleotide triphosphate hydrolases"/>
    <property type="match status" value="1"/>
</dbReference>
<dbReference type="InterPro" id="IPR047042">
    <property type="entry name" value="BipA_II"/>
</dbReference>